<keyword evidence="3" id="KW-1185">Reference proteome</keyword>
<dbReference type="Proteomes" id="UP001605036">
    <property type="component" value="Unassembled WGS sequence"/>
</dbReference>
<evidence type="ECO:0000256" key="1">
    <source>
        <dbReference type="SAM" id="MobiDB-lite"/>
    </source>
</evidence>
<accession>A0ABD1Y478</accession>
<sequence>MELKSGSEKLFKNESTAPARTECKLRTDHQVPMGARSSSMGRCVPRAEEAGESRVFLQQLLRVGSGDISTMV</sequence>
<name>A0ABD1Y478_9MARC</name>
<comment type="caution">
    <text evidence="2">The sequence shown here is derived from an EMBL/GenBank/DDBJ whole genome shotgun (WGS) entry which is preliminary data.</text>
</comment>
<organism evidence="2 3">
    <name type="scientific">Riccia fluitans</name>
    <dbReference type="NCBI Taxonomy" id="41844"/>
    <lineage>
        <taxon>Eukaryota</taxon>
        <taxon>Viridiplantae</taxon>
        <taxon>Streptophyta</taxon>
        <taxon>Embryophyta</taxon>
        <taxon>Marchantiophyta</taxon>
        <taxon>Marchantiopsida</taxon>
        <taxon>Marchantiidae</taxon>
        <taxon>Marchantiales</taxon>
        <taxon>Ricciaceae</taxon>
        <taxon>Riccia</taxon>
    </lineage>
</organism>
<gene>
    <name evidence="2" type="ORF">R1flu_001656</name>
</gene>
<feature type="compositionally biased region" description="Basic and acidic residues" evidence="1">
    <location>
        <begin position="1"/>
        <end position="12"/>
    </location>
</feature>
<evidence type="ECO:0000313" key="2">
    <source>
        <dbReference type="EMBL" id="KAL2621451.1"/>
    </source>
</evidence>
<feature type="region of interest" description="Disordered" evidence="1">
    <location>
        <begin position="1"/>
        <end position="46"/>
    </location>
</feature>
<dbReference type="AlphaFoldDB" id="A0ABD1Y478"/>
<dbReference type="EMBL" id="JBHFFA010000006">
    <property type="protein sequence ID" value="KAL2621451.1"/>
    <property type="molecule type" value="Genomic_DNA"/>
</dbReference>
<evidence type="ECO:0000313" key="3">
    <source>
        <dbReference type="Proteomes" id="UP001605036"/>
    </source>
</evidence>
<proteinExistence type="predicted"/>
<reference evidence="2 3" key="1">
    <citation type="submission" date="2024-09" db="EMBL/GenBank/DDBJ databases">
        <title>Chromosome-scale assembly of Riccia fluitans.</title>
        <authorList>
            <person name="Paukszto L."/>
            <person name="Sawicki J."/>
            <person name="Karawczyk K."/>
            <person name="Piernik-Szablinska J."/>
            <person name="Szczecinska M."/>
            <person name="Mazdziarz M."/>
        </authorList>
    </citation>
    <scope>NUCLEOTIDE SEQUENCE [LARGE SCALE GENOMIC DNA]</scope>
    <source>
        <strain evidence="2">Rf_01</strain>
        <tissue evidence="2">Aerial parts of the thallus</tissue>
    </source>
</reference>
<protein>
    <submittedName>
        <fullName evidence="2">Uncharacterized protein</fullName>
    </submittedName>
</protein>